<dbReference type="EC" id="3.4.22.-" evidence="11"/>
<evidence type="ECO:0000256" key="1">
    <source>
        <dbReference type="ARBA" id="ARBA00004329"/>
    </source>
</evidence>
<protein>
    <recommendedName>
        <fullName evidence="11">Cysteine protease</fullName>
        <ecNumber evidence="11">3.4.22.-</ecNumber>
    </recommendedName>
</protein>
<evidence type="ECO:0000256" key="2">
    <source>
        <dbReference type="ARBA" id="ARBA00010958"/>
    </source>
</evidence>
<dbReference type="SUPFAM" id="SSF54001">
    <property type="entry name" value="Cysteine proteinases"/>
    <property type="match status" value="1"/>
</dbReference>
<gene>
    <name evidence="14" type="ORF">AAP_03588</name>
</gene>
<comment type="subcellular location">
    <subcellularLocation>
        <location evidence="11">Nucleus</location>
    </subcellularLocation>
    <subcellularLocation>
        <location evidence="11">Cytoplasm</location>
    </subcellularLocation>
    <subcellularLocation>
        <location evidence="1">Preautophagosomal structure</location>
    </subcellularLocation>
</comment>
<evidence type="ECO:0000256" key="4">
    <source>
        <dbReference type="ARBA" id="ARBA00022490"/>
    </source>
</evidence>
<evidence type="ECO:0000256" key="12">
    <source>
        <dbReference type="SAM" id="MobiDB-lite"/>
    </source>
</evidence>
<dbReference type="InterPro" id="IPR005078">
    <property type="entry name" value="Peptidase_C54"/>
</dbReference>
<comment type="caution">
    <text evidence="14">The sequence shown here is derived from an EMBL/GenBank/DDBJ whole genome shotgun (WGS) entry which is preliminary data.</text>
</comment>
<reference evidence="14 15" key="1">
    <citation type="journal article" date="2016" name="Genome Biol. Evol.">
        <title>Divergent and convergent evolution of fungal pathogenicity.</title>
        <authorList>
            <person name="Shang Y."/>
            <person name="Xiao G."/>
            <person name="Zheng P."/>
            <person name="Cen K."/>
            <person name="Zhan S."/>
            <person name="Wang C."/>
        </authorList>
    </citation>
    <scope>NUCLEOTIDE SEQUENCE [LARGE SCALE GENOMIC DNA]</scope>
    <source>
        <strain evidence="14 15">ARSEF 7405</strain>
    </source>
</reference>
<dbReference type="OrthoDB" id="2960936at2759"/>
<keyword evidence="6 11" id="KW-0378">Hydrolase</keyword>
<dbReference type="PANTHER" id="PTHR22624">
    <property type="entry name" value="CYSTEINE PROTEASE ATG4"/>
    <property type="match status" value="1"/>
</dbReference>
<dbReference type="InterPro" id="IPR038765">
    <property type="entry name" value="Papain-like_cys_pep_sf"/>
</dbReference>
<keyword evidence="3" id="KW-0813">Transport</keyword>
<feature type="compositionally biased region" description="Basic and acidic residues" evidence="12">
    <location>
        <begin position="51"/>
        <end position="67"/>
    </location>
</feature>
<evidence type="ECO:0000256" key="9">
    <source>
        <dbReference type="ARBA" id="ARBA00023006"/>
    </source>
</evidence>
<evidence type="ECO:0000256" key="6">
    <source>
        <dbReference type="ARBA" id="ARBA00022801"/>
    </source>
</evidence>
<dbReference type="Pfam" id="PF03416">
    <property type="entry name" value="Peptidase_C54"/>
    <property type="match status" value="1"/>
</dbReference>
<dbReference type="GO" id="GO:0000045">
    <property type="term" value="P:autophagosome assembly"/>
    <property type="evidence" value="ECO:0007669"/>
    <property type="project" value="EnsemblFungi"/>
</dbReference>
<dbReference type="GO" id="GO:0000423">
    <property type="term" value="P:mitophagy"/>
    <property type="evidence" value="ECO:0007669"/>
    <property type="project" value="TreeGrafter"/>
</dbReference>
<dbReference type="VEuPathDB" id="FungiDB:AAP_03588"/>
<evidence type="ECO:0000256" key="7">
    <source>
        <dbReference type="ARBA" id="ARBA00022807"/>
    </source>
</evidence>
<dbReference type="PANTHER" id="PTHR22624:SF49">
    <property type="entry name" value="CYSTEINE PROTEASE"/>
    <property type="match status" value="1"/>
</dbReference>
<evidence type="ECO:0000256" key="5">
    <source>
        <dbReference type="ARBA" id="ARBA00022670"/>
    </source>
</evidence>
<evidence type="ECO:0000313" key="15">
    <source>
        <dbReference type="Proteomes" id="UP000242877"/>
    </source>
</evidence>
<dbReference type="GO" id="GO:0019786">
    <property type="term" value="F:protein-phosphatidylethanolamide deconjugating activity"/>
    <property type="evidence" value="ECO:0007669"/>
    <property type="project" value="EnsemblFungi"/>
</dbReference>
<keyword evidence="7" id="KW-0788">Thiol protease</keyword>
<comment type="similarity">
    <text evidence="2 11">Belongs to the peptidase C54 family.</text>
</comment>
<sequence length="421" mass="47521">MNNVDIRKYTRMVQCLWQSEPRNDNDPSIPIWCLGQKYLSSGFNTTTLQSGEHDNPGGDGGRIEQTPKLDANNSTNGTNESVDWPAAFLDDFESRIWITYRSDFPPIPKSDDPEASSAMTLSVRLRSQWVNSNGFTSDSGWGCMIRSGQSLLANALSILTLGRDWRRDESTDDELPLISLFADDPRAPFSIHRFVETGAAHCGKYPGQWFGPSATATCIQKLVNEVEDHPLVNVYVSVDSPDVYENKIYDIASRGPQKFNPTLILLGVRLGLDRINPVYWEALASLLQMSQSVGIAGGRPSSSLYFVGVQGHHFFYLDPHCTRIAPHYDPSTKLSREELGTYHTRRLRRIHVEDMDPSMLLGFLVKDERDFQKWKDEICSAKYKTIIHVSDSQPTLPNVRYILRDSAVDEVEAFDDDEFDT</sequence>
<accession>A0A167Y7B5</accession>
<evidence type="ECO:0000256" key="11">
    <source>
        <dbReference type="RuleBase" id="RU363115"/>
    </source>
</evidence>
<dbReference type="AlphaFoldDB" id="A0A167Y7B5"/>
<keyword evidence="4 11" id="KW-0963">Cytoplasm</keyword>
<keyword evidence="8" id="KW-0653">Protein transport</keyword>
<comment type="catalytic activity">
    <reaction evidence="10">
        <text>[protein]-C-terminal L-amino acid-glycyl-phosphatidylethanolamide + H2O = [protein]-C-terminal L-amino acid-glycine + a 1,2-diacyl-sn-glycero-3-phosphoethanolamine</text>
        <dbReference type="Rhea" id="RHEA:67548"/>
        <dbReference type="Rhea" id="RHEA-COMP:17323"/>
        <dbReference type="Rhea" id="RHEA-COMP:17324"/>
        <dbReference type="ChEBI" id="CHEBI:15377"/>
        <dbReference type="ChEBI" id="CHEBI:64612"/>
        <dbReference type="ChEBI" id="CHEBI:172940"/>
        <dbReference type="ChEBI" id="CHEBI:172941"/>
    </reaction>
    <physiologicalReaction direction="left-to-right" evidence="10">
        <dbReference type="Rhea" id="RHEA:67549"/>
    </physiologicalReaction>
</comment>
<dbReference type="GO" id="GO:0004197">
    <property type="term" value="F:cysteine-type endopeptidase activity"/>
    <property type="evidence" value="ECO:0007669"/>
    <property type="project" value="EnsemblFungi"/>
</dbReference>
<dbReference type="EMBL" id="AZGZ01000015">
    <property type="protein sequence ID" value="KZZ90947.1"/>
    <property type="molecule type" value="Genomic_DNA"/>
</dbReference>
<keyword evidence="15" id="KW-1185">Reference proteome</keyword>
<organism evidence="14 15">
    <name type="scientific">Ascosphaera apis ARSEF 7405</name>
    <dbReference type="NCBI Taxonomy" id="392613"/>
    <lineage>
        <taxon>Eukaryota</taxon>
        <taxon>Fungi</taxon>
        <taxon>Dikarya</taxon>
        <taxon>Ascomycota</taxon>
        <taxon>Pezizomycotina</taxon>
        <taxon>Eurotiomycetes</taxon>
        <taxon>Eurotiomycetidae</taxon>
        <taxon>Onygenales</taxon>
        <taxon>Ascosphaeraceae</taxon>
        <taxon>Ascosphaera</taxon>
    </lineage>
</organism>
<keyword evidence="11" id="KW-0539">Nucleus</keyword>
<proteinExistence type="inferred from homology"/>
<dbReference type="GO" id="GO:0005739">
    <property type="term" value="C:mitochondrion"/>
    <property type="evidence" value="ECO:0007669"/>
    <property type="project" value="EnsemblFungi"/>
</dbReference>
<evidence type="ECO:0000256" key="3">
    <source>
        <dbReference type="ARBA" id="ARBA00022448"/>
    </source>
</evidence>
<dbReference type="InterPro" id="IPR046792">
    <property type="entry name" value="Peptidase_C54_cat"/>
</dbReference>
<dbReference type="GO" id="GO:0005829">
    <property type="term" value="C:cytosol"/>
    <property type="evidence" value="ECO:0007669"/>
    <property type="project" value="EnsemblFungi"/>
</dbReference>
<feature type="region of interest" description="Disordered" evidence="12">
    <location>
        <begin position="45"/>
        <end position="79"/>
    </location>
</feature>
<dbReference type="GO" id="GO:0035973">
    <property type="term" value="P:aggrephagy"/>
    <property type="evidence" value="ECO:0007669"/>
    <property type="project" value="TreeGrafter"/>
</dbReference>
<dbReference type="GO" id="GO:0005634">
    <property type="term" value="C:nucleus"/>
    <property type="evidence" value="ECO:0007669"/>
    <property type="project" value="UniProtKB-SubCell"/>
</dbReference>
<keyword evidence="5 11" id="KW-0645">Protease</keyword>
<dbReference type="GO" id="GO:0000407">
    <property type="term" value="C:phagophore assembly site"/>
    <property type="evidence" value="ECO:0007669"/>
    <property type="project" value="UniProtKB-SubCell"/>
</dbReference>
<evidence type="ECO:0000256" key="8">
    <source>
        <dbReference type="ARBA" id="ARBA00022927"/>
    </source>
</evidence>
<dbReference type="GO" id="GO:0015031">
    <property type="term" value="P:protein transport"/>
    <property type="evidence" value="ECO:0007669"/>
    <property type="project" value="UniProtKB-KW"/>
</dbReference>
<dbReference type="Proteomes" id="UP000242877">
    <property type="component" value="Unassembled WGS sequence"/>
</dbReference>
<dbReference type="GO" id="GO:0006612">
    <property type="term" value="P:protein targeting to membrane"/>
    <property type="evidence" value="ECO:0007669"/>
    <property type="project" value="EnsemblFungi"/>
</dbReference>
<keyword evidence="9" id="KW-0072">Autophagy</keyword>
<comment type="function">
    <text evidence="11">Required for selective autophagic degradation of the nucleus (nucleophagy) as well as for mitophagy which contributes to regulate mitochondrial quantity and quality by eliminating the mitochondria to a basal level to fulfill cellular energy requirements and preventing excess ROS production.</text>
</comment>
<evidence type="ECO:0000313" key="14">
    <source>
        <dbReference type="EMBL" id="KZZ90947.1"/>
    </source>
</evidence>
<dbReference type="GO" id="GO:0016485">
    <property type="term" value="P:protein processing"/>
    <property type="evidence" value="ECO:0007669"/>
    <property type="project" value="TreeGrafter"/>
</dbReference>
<name>A0A167Y7B5_9EURO</name>
<feature type="domain" description="Peptidase C54 catalytic" evidence="13">
    <location>
        <begin position="86"/>
        <end position="376"/>
    </location>
</feature>
<evidence type="ECO:0000259" key="13">
    <source>
        <dbReference type="Pfam" id="PF03416"/>
    </source>
</evidence>
<evidence type="ECO:0000256" key="10">
    <source>
        <dbReference type="ARBA" id="ARBA00029362"/>
    </source>
</evidence>
<dbReference type="GO" id="GO:0034727">
    <property type="term" value="P:piecemeal microautophagy of the nucleus"/>
    <property type="evidence" value="ECO:0007669"/>
    <property type="project" value="EnsemblFungi"/>
</dbReference>